<reference evidence="2" key="1">
    <citation type="submission" date="2022-03" db="EMBL/GenBank/DDBJ databases">
        <authorList>
            <person name="Lindestad O."/>
        </authorList>
    </citation>
    <scope>NUCLEOTIDE SEQUENCE</scope>
</reference>
<proteinExistence type="predicted"/>
<accession>A0A8S4R0K3</accession>
<comment type="caution">
    <text evidence="2">The sequence shown here is derived from an EMBL/GenBank/DDBJ whole genome shotgun (WGS) entry which is preliminary data.</text>
</comment>
<feature type="compositionally biased region" description="Basic and acidic residues" evidence="1">
    <location>
        <begin position="12"/>
        <end position="101"/>
    </location>
</feature>
<feature type="region of interest" description="Disordered" evidence="1">
    <location>
        <begin position="1"/>
        <end position="114"/>
    </location>
</feature>
<name>A0A8S4R0K3_9NEOP</name>
<sequence length="311" mass="36115">MAPGAEVITNEDVLKRKIELQSKVIKKENKEKKMNEKNKEKKNCDSGNENGEKKTNEKNMKKKKSDSQKKNGKKTRNEKNMKEKNCDNQKENRQKKINEPKVKKKKRSKVITPDTSVSDCFNVYSDSDDCENNFLLNMMESKTIKETENEKKSNKTCNSSDKENKVGMEDSDTMNEMENPEDENYFAINSDKGSKVAMEGSIIPEKGNEMENSQDENTLAINDHVLVRYYSRKKWTYYVGYVEDIKAAEEVRYTIRFYKTVKNPLKFVLTKKIDCDDVPLESVLKKVHLMQAPNNPKEFVLSDNVDTIYFT</sequence>
<evidence type="ECO:0000256" key="1">
    <source>
        <dbReference type="SAM" id="MobiDB-lite"/>
    </source>
</evidence>
<feature type="region of interest" description="Disordered" evidence="1">
    <location>
        <begin position="145"/>
        <end position="178"/>
    </location>
</feature>
<dbReference type="Proteomes" id="UP000838756">
    <property type="component" value="Unassembled WGS sequence"/>
</dbReference>
<gene>
    <name evidence="2" type="primary">jg21236</name>
    <name evidence="2" type="ORF">PAEG_LOCUS8382</name>
</gene>
<dbReference type="OrthoDB" id="7089647at2759"/>
<dbReference type="AlphaFoldDB" id="A0A8S4R0K3"/>
<evidence type="ECO:0000313" key="3">
    <source>
        <dbReference type="Proteomes" id="UP000838756"/>
    </source>
</evidence>
<dbReference type="EMBL" id="CAKXAJ010024300">
    <property type="protein sequence ID" value="CAH2228585.1"/>
    <property type="molecule type" value="Genomic_DNA"/>
</dbReference>
<evidence type="ECO:0000313" key="2">
    <source>
        <dbReference type="EMBL" id="CAH2228585.1"/>
    </source>
</evidence>
<protein>
    <submittedName>
        <fullName evidence="2">Jg21236 protein</fullName>
    </submittedName>
</protein>
<feature type="compositionally biased region" description="Acidic residues" evidence="1">
    <location>
        <begin position="169"/>
        <end position="178"/>
    </location>
</feature>
<organism evidence="2 3">
    <name type="scientific">Pararge aegeria aegeria</name>
    <dbReference type="NCBI Taxonomy" id="348720"/>
    <lineage>
        <taxon>Eukaryota</taxon>
        <taxon>Metazoa</taxon>
        <taxon>Ecdysozoa</taxon>
        <taxon>Arthropoda</taxon>
        <taxon>Hexapoda</taxon>
        <taxon>Insecta</taxon>
        <taxon>Pterygota</taxon>
        <taxon>Neoptera</taxon>
        <taxon>Endopterygota</taxon>
        <taxon>Lepidoptera</taxon>
        <taxon>Glossata</taxon>
        <taxon>Ditrysia</taxon>
        <taxon>Papilionoidea</taxon>
        <taxon>Nymphalidae</taxon>
        <taxon>Satyrinae</taxon>
        <taxon>Satyrini</taxon>
        <taxon>Parargina</taxon>
        <taxon>Pararge</taxon>
    </lineage>
</organism>
<keyword evidence="3" id="KW-1185">Reference proteome</keyword>